<evidence type="ECO:0000256" key="1">
    <source>
        <dbReference type="SAM" id="MobiDB-lite"/>
    </source>
</evidence>
<organism evidence="2 3">
    <name type="scientific">Adiantum capillus-veneris</name>
    <name type="common">Maidenhair fern</name>
    <dbReference type="NCBI Taxonomy" id="13818"/>
    <lineage>
        <taxon>Eukaryota</taxon>
        <taxon>Viridiplantae</taxon>
        <taxon>Streptophyta</taxon>
        <taxon>Embryophyta</taxon>
        <taxon>Tracheophyta</taxon>
        <taxon>Polypodiopsida</taxon>
        <taxon>Polypodiidae</taxon>
        <taxon>Polypodiales</taxon>
        <taxon>Pteridineae</taxon>
        <taxon>Pteridaceae</taxon>
        <taxon>Vittarioideae</taxon>
        <taxon>Adiantum</taxon>
    </lineage>
</organism>
<evidence type="ECO:0000313" key="2">
    <source>
        <dbReference type="EMBL" id="KAI5067094.1"/>
    </source>
</evidence>
<name>A0A9D4UGQ2_ADICA</name>
<comment type="caution">
    <text evidence="2">The sequence shown here is derived from an EMBL/GenBank/DDBJ whole genome shotgun (WGS) entry which is preliminary data.</text>
</comment>
<keyword evidence="3" id="KW-1185">Reference proteome</keyword>
<sequence>MQAQRPQPCTRHNIGTSKLEHSWGGQVTGRTGAATGGSLCSPIFELLSSTTSAQSCLLENPSRFSPIQIFKVLLQLLTRGLRGRKLIFADNGSLNEEAVPTGRYHGRRSRIS</sequence>
<dbReference type="EMBL" id="JABFUD020000017">
    <property type="protein sequence ID" value="KAI5067094.1"/>
    <property type="molecule type" value="Genomic_DNA"/>
</dbReference>
<reference evidence="2" key="1">
    <citation type="submission" date="2021-01" db="EMBL/GenBank/DDBJ databases">
        <title>Adiantum capillus-veneris genome.</title>
        <authorList>
            <person name="Fang Y."/>
            <person name="Liao Q."/>
        </authorList>
    </citation>
    <scope>NUCLEOTIDE SEQUENCE</scope>
    <source>
        <strain evidence="2">H3</strain>
        <tissue evidence="2">Leaf</tissue>
    </source>
</reference>
<dbReference type="Proteomes" id="UP000886520">
    <property type="component" value="Chromosome 17"/>
</dbReference>
<protein>
    <submittedName>
        <fullName evidence="2">Uncharacterized protein</fullName>
    </submittedName>
</protein>
<evidence type="ECO:0000313" key="3">
    <source>
        <dbReference type="Proteomes" id="UP000886520"/>
    </source>
</evidence>
<dbReference type="AlphaFoldDB" id="A0A9D4UGQ2"/>
<feature type="region of interest" description="Disordered" evidence="1">
    <location>
        <begin position="1"/>
        <end position="29"/>
    </location>
</feature>
<gene>
    <name evidence="2" type="ORF">GOP47_0017622</name>
</gene>
<proteinExistence type="predicted"/>
<accession>A0A9D4UGQ2</accession>